<keyword evidence="1" id="KW-0732">Signal</keyword>
<evidence type="ECO:0000313" key="2">
    <source>
        <dbReference type="EMBL" id="MFD2916622.1"/>
    </source>
</evidence>
<proteinExistence type="predicted"/>
<protein>
    <submittedName>
        <fullName evidence="2">Uncharacterized protein</fullName>
    </submittedName>
</protein>
<comment type="caution">
    <text evidence="2">The sequence shown here is derived from an EMBL/GenBank/DDBJ whole genome shotgun (WGS) entry which is preliminary data.</text>
</comment>
<feature type="signal peptide" evidence="1">
    <location>
        <begin position="1"/>
        <end position="25"/>
    </location>
</feature>
<gene>
    <name evidence="2" type="ORF">ACFS29_13285</name>
</gene>
<dbReference type="RefSeq" id="WP_194506513.1">
    <property type="nucleotide sequence ID" value="NZ_JADILU010000001.1"/>
</dbReference>
<feature type="chain" id="PRO_5045773194" evidence="1">
    <location>
        <begin position="26"/>
        <end position="71"/>
    </location>
</feature>
<dbReference type="Proteomes" id="UP001597548">
    <property type="component" value="Unassembled WGS sequence"/>
</dbReference>
<organism evidence="2 3">
    <name type="scientific">Psychroserpens luteus</name>
    <dbReference type="NCBI Taxonomy" id="1434066"/>
    <lineage>
        <taxon>Bacteria</taxon>
        <taxon>Pseudomonadati</taxon>
        <taxon>Bacteroidota</taxon>
        <taxon>Flavobacteriia</taxon>
        <taxon>Flavobacteriales</taxon>
        <taxon>Flavobacteriaceae</taxon>
        <taxon>Psychroserpens</taxon>
    </lineage>
</organism>
<evidence type="ECO:0000313" key="3">
    <source>
        <dbReference type="Proteomes" id="UP001597548"/>
    </source>
</evidence>
<name>A0ABW5ZY02_9FLAO</name>
<accession>A0ABW5ZY02</accession>
<dbReference type="EMBL" id="JBHUOS010000010">
    <property type="protein sequence ID" value="MFD2916622.1"/>
    <property type="molecule type" value="Genomic_DNA"/>
</dbReference>
<evidence type="ECO:0000256" key="1">
    <source>
        <dbReference type="SAM" id="SignalP"/>
    </source>
</evidence>
<reference evidence="3" key="1">
    <citation type="journal article" date="2019" name="Int. J. Syst. Evol. Microbiol.">
        <title>The Global Catalogue of Microorganisms (GCM) 10K type strain sequencing project: providing services to taxonomists for standard genome sequencing and annotation.</title>
        <authorList>
            <consortium name="The Broad Institute Genomics Platform"/>
            <consortium name="The Broad Institute Genome Sequencing Center for Infectious Disease"/>
            <person name="Wu L."/>
            <person name="Ma J."/>
        </authorList>
    </citation>
    <scope>NUCLEOTIDE SEQUENCE [LARGE SCALE GENOMIC DNA]</scope>
    <source>
        <strain evidence="3">KCTC 32514</strain>
    </source>
</reference>
<keyword evidence="3" id="KW-1185">Reference proteome</keyword>
<sequence length="71" mass="7894">MKILKITLPVLAVLLLTVPGQNSNAVVDTNKPTFKQLDIQLLLAVDKKKKLKLHTHGLAMDKKKLKLETHG</sequence>